<dbReference type="eggNOG" id="COG0824">
    <property type="taxonomic scope" value="Bacteria"/>
</dbReference>
<dbReference type="SUPFAM" id="SSF54637">
    <property type="entry name" value="Thioesterase/thiol ester dehydrase-isomerase"/>
    <property type="match status" value="1"/>
</dbReference>
<organism evidence="3 4">
    <name type="scientific">Porphyromonas endodontalis (strain ATCC 35406 / DSM 24491 / JCM 8526 / CCUG 16442 / BCRC 14492 / NCTC 13058 / HG 370)</name>
    <name type="common">Bacteroides endodontalis</name>
    <dbReference type="NCBI Taxonomy" id="553175"/>
    <lineage>
        <taxon>Bacteria</taxon>
        <taxon>Pseudomonadati</taxon>
        <taxon>Bacteroidota</taxon>
        <taxon>Bacteroidia</taxon>
        <taxon>Bacteroidales</taxon>
        <taxon>Porphyromonadaceae</taxon>
        <taxon>Porphyromonas</taxon>
    </lineage>
</organism>
<dbReference type="PANTHER" id="PTHR31793">
    <property type="entry name" value="4-HYDROXYBENZOYL-COA THIOESTERASE FAMILY MEMBER"/>
    <property type="match status" value="1"/>
</dbReference>
<dbReference type="Gene3D" id="3.10.129.10">
    <property type="entry name" value="Hotdog Thioesterase"/>
    <property type="match status" value="1"/>
</dbReference>
<protein>
    <submittedName>
        <fullName evidence="3">Acyl-CoA thioester hydrolase, YbgC/YbaW family</fullName>
    </submittedName>
</protein>
<accession>C3JD60</accession>
<dbReference type="InterPro" id="IPR050563">
    <property type="entry name" value="4-hydroxybenzoyl-CoA_TE"/>
</dbReference>
<sequence>MKEQNYLFSIDLKVRDYECDLQGVVNNANYQHYMEHTRHEFLESLGENFGALHEAGIDAFVYKVSITYKKSLRSGDRFTSAINCRKKGVKLIFDQYILFPDGTVSAQGEIETVAVQNGVITRGEVFDKLLEGIDLNK</sequence>
<keyword evidence="4" id="KW-1185">Reference proteome</keyword>
<reference evidence="3 4" key="1">
    <citation type="submission" date="2009-04" db="EMBL/GenBank/DDBJ databases">
        <authorList>
            <person name="Sebastian Y."/>
            <person name="Madupu R."/>
            <person name="Durkin A.S."/>
            <person name="Torralba M."/>
            <person name="Methe B."/>
            <person name="Sutton G.G."/>
            <person name="Strausberg R.L."/>
            <person name="Nelson K.E."/>
        </authorList>
    </citation>
    <scope>NUCLEOTIDE SEQUENCE [LARGE SCALE GENOMIC DNA]</scope>
    <source>
        <strain evidence="4">ATCC 35406 / BCRC 14492 / JCM 8526 / NCTC 13058 / HG 370</strain>
    </source>
</reference>
<dbReference type="EMBL" id="ACNN01000037">
    <property type="protein sequence ID" value="EEN81867.1"/>
    <property type="molecule type" value="Genomic_DNA"/>
</dbReference>
<evidence type="ECO:0000256" key="2">
    <source>
        <dbReference type="ARBA" id="ARBA00022801"/>
    </source>
</evidence>
<dbReference type="CDD" id="cd00586">
    <property type="entry name" value="4HBT"/>
    <property type="match status" value="1"/>
</dbReference>
<evidence type="ECO:0000313" key="4">
    <source>
        <dbReference type="Proteomes" id="UP000004295"/>
    </source>
</evidence>
<dbReference type="RefSeq" id="WP_004335390.1">
    <property type="nucleotide sequence ID" value="NZ_ACNN01000037.1"/>
</dbReference>
<comment type="similarity">
    <text evidence="1">Belongs to the 4-hydroxybenzoyl-CoA thioesterase family.</text>
</comment>
<evidence type="ECO:0000313" key="3">
    <source>
        <dbReference type="EMBL" id="EEN81867.1"/>
    </source>
</evidence>
<dbReference type="GO" id="GO:0047617">
    <property type="term" value="F:fatty acyl-CoA hydrolase activity"/>
    <property type="evidence" value="ECO:0007669"/>
    <property type="project" value="TreeGrafter"/>
</dbReference>
<dbReference type="STRING" id="553175.POREN0001_0049"/>
<dbReference type="InterPro" id="IPR029069">
    <property type="entry name" value="HotDog_dom_sf"/>
</dbReference>
<evidence type="ECO:0000256" key="1">
    <source>
        <dbReference type="ARBA" id="ARBA00005953"/>
    </source>
</evidence>
<dbReference type="Proteomes" id="UP000004295">
    <property type="component" value="Unassembled WGS sequence"/>
</dbReference>
<proteinExistence type="inferred from homology"/>
<dbReference type="Pfam" id="PF13279">
    <property type="entry name" value="4HBT_2"/>
    <property type="match status" value="1"/>
</dbReference>
<gene>
    <name evidence="3" type="ORF">POREN0001_0049</name>
</gene>
<dbReference type="GeneID" id="93366218"/>
<comment type="caution">
    <text evidence="3">The sequence shown here is derived from an EMBL/GenBank/DDBJ whole genome shotgun (WGS) entry which is preliminary data.</text>
</comment>
<dbReference type="AlphaFoldDB" id="C3JD60"/>
<name>C3JD60_POREA</name>
<dbReference type="PANTHER" id="PTHR31793:SF27">
    <property type="entry name" value="NOVEL THIOESTERASE SUPERFAMILY DOMAIN AND SAPOSIN A-TYPE DOMAIN CONTAINING PROTEIN (0610012H03RIK)"/>
    <property type="match status" value="1"/>
</dbReference>
<keyword evidence="2 3" id="KW-0378">Hydrolase</keyword>